<evidence type="ECO:0000313" key="2">
    <source>
        <dbReference type="Proteomes" id="UP000447833"/>
    </source>
</evidence>
<dbReference type="Gene3D" id="1.10.340.20">
    <property type="entry name" value="Apc36109-like domain"/>
    <property type="match status" value="1"/>
</dbReference>
<dbReference type="SUPFAM" id="SSF116922">
    <property type="entry name" value="YugE-like"/>
    <property type="match status" value="1"/>
</dbReference>
<dbReference type="InterPro" id="IPR015053">
    <property type="entry name" value="DUF1871"/>
</dbReference>
<dbReference type="Proteomes" id="UP000447833">
    <property type="component" value="Unassembled WGS sequence"/>
</dbReference>
<sequence>MNEVSQLNIELVRMIKEWDPLSIGIDDYDTEAADVVQLVHQLDDVAELGKDIQAIYHFSYEEVIPLSKCEQLATQLLTLKNTLSCER</sequence>
<name>A0A845F1K7_9BACL</name>
<reference evidence="1 2" key="1">
    <citation type="submission" date="2019-11" db="EMBL/GenBank/DDBJ databases">
        <title>Genome sequences of 17 halophilic strains isolated from different environments.</title>
        <authorList>
            <person name="Furrow R.E."/>
        </authorList>
    </citation>
    <scope>NUCLEOTIDE SEQUENCE [LARGE SCALE GENOMIC DNA]</scope>
    <source>
        <strain evidence="1 2">22506_14_FS</strain>
    </source>
</reference>
<dbReference type="RefSeq" id="WP_160920092.1">
    <property type="nucleotide sequence ID" value="NZ_WMEY01000004.1"/>
</dbReference>
<evidence type="ECO:0000313" key="1">
    <source>
        <dbReference type="EMBL" id="MYL64679.1"/>
    </source>
</evidence>
<organism evidence="1 2">
    <name type="scientific">Guptibacillus hwajinpoensis</name>
    <dbReference type="NCBI Taxonomy" id="208199"/>
    <lineage>
        <taxon>Bacteria</taxon>
        <taxon>Bacillati</taxon>
        <taxon>Bacillota</taxon>
        <taxon>Bacilli</taxon>
        <taxon>Bacillales</taxon>
        <taxon>Guptibacillaceae</taxon>
        <taxon>Guptibacillus</taxon>
    </lineage>
</organism>
<accession>A0A845F1K7</accession>
<dbReference type="AlphaFoldDB" id="A0A845F1K7"/>
<dbReference type="InterPro" id="IPR023162">
    <property type="entry name" value="Apc36109-like_dom_sf"/>
</dbReference>
<dbReference type="EMBL" id="WMEY01000004">
    <property type="protein sequence ID" value="MYL64679.1"/>
    <property type="molecule type" value="Genomic_DNA"/>
</dbReference>
<protein>
    <submittedName>
        <fullName evidence="1">DUF1871 family protein</fullName>
    </submittedName>
</protein>
<proteinExistence type="predicted"/>
<gene>
    <name evidence="1" type="ORF">GLW07_15075</name>
</gene>
<dbReference type="Pfam" id="PF08958">
    <property type="entry name" value="DUF1871"/>
    <property type="match status" value="1"/>
</dbReference>
<comment type="caution">
    <text evidence="1">The sequence shown here is derived from an EMBL/GenBank/DDBJ whole genome shotgun (WGS) entry which is preliminary data.</text>
</comment>